<dbReference type="GeneID" id="107919302"/>
<dbReference type="RefSeq" id="XP_016704272.1">
    <property type="nucleotide sequence ID" value="XM_016848783.1"/>
</dbReference>
<dbReference type="GO" id="GO:0008270">
    <property type="term" value="F:zinc ion binding"/>
    <property type="evidence" value="ECO:0007669"/>
    <property type="project" value="UniProtKB-KW"/>
</dbReference>
<keyword evidence="3" id="KW-1185">Reference proteome</keyword>
<sequence length="347" mass="38580">MSWIKLPGLPGYLYKRNILMEIGGMIEKVAKLDINIDNRARGHFAQMVVYINLNKPLVSQILVNGKAQKVEYEFLPMVCFQCGRYGHVKEACSFRKFDFDAKNESPQSGILSKNQNLDIDGMVEKGKSYGPWMLVERKSWRKVRDPPQMNADNLEKCKGGSRFKALIELDLNVGVSSSDKIEGIGNQQNKGEDIINGDHQKEETLRQSSGQLVSKMVDKGSPNELGFKDIIGLVRLNDAASGSYVGHVLTNRLAGGAHFRNGESRKNLKEPNKMLEFNGPLEALDGSLGIASEVRVGNLDPSKHTVVIFKENKEPKVDFKDERNIGLIVEKAVVHKNGTVIISEVGE</sequence>
<dbReference type="Proteomes" id="UP000818029">
    <property type="component" value="Chromosome D13"/>
</dbReference>
<dbReference type="PANTHER" id="PTHR31286:SF173">
    <property type="entry name" value="DUF4283 DOMAIN-CONTAINING PROTEIN"/>
    <property type="match status" value="1"/>
</dbReference>
<evidence type="ECO:0000313" key="3">
    <source>
        <dbReference type="Proteomes" id="UP000818029"/>
    </source>
</evidence>
<proteinExistence type="predicted"/>
<keyword evidence="1" id="KW-0863">Zinc-finger</keyword>
<dbReference type="AlphaFoldDB" id="A0A1U8KP75"/>
<dbReference type="InterPro" id="IPR040256">
    <property type="entry name" value="At4g02000-like"/>
</dbReference>
<protein>
    <recommendedName>
        <fullName evidence="2">CCHC-type domain-containing protein</fullName>
    </recommendedName>
</protein>
<dbReference type="InterPro" id="IPR001878">
    <property type="entry name" value="Znf_CCHC"/>
</dbReference>
<evidence type="ECO:0000259" key="2">
    <source>
        <dbReference type="PROSITE" id="PS50158"/>
    </source>
</evidence>
<accession>A0A1U8KP75</accession>
<keyword evidence="1" id="KW-0479">Metal-binding</keyword>
<dbReference type="PROSITE" id="PS50158">
    <property type="entry name" value="ZF_CCHC"/>
    <property type="match status" value="1"/>
</dbReference>
<evidence type="ECO:0000256" key="1">
    <source>
        <dbReference type="PROSITE-ProRule" id="PRU00047"/>
    </source>
</evidence>
<reference evidence="4" key="2">
    <citation type="submission" date="2025-08" db="UniProtKB">
        <authorList>
            <consortium name="RefSeq"/>
        </authorList>
    </citation>
    <scope>IDENTIFICATION</scope>
</reference>
<gene>
    <name evidence="4" type="primary">LOC107919302</name>
</gene>
<evidence type="ECO:0000313" key="4">
    <source>
        <dbReference type="RefSeq" id="XP_016704272.1"/>
    </source>
</evidence>
<dbReference type="STRING" id="3635.A0A1U8KP75"/>
<dbReference type="KEGG" id="ghi:107919302"/>
<keyword evidence="1" id="KW-0862">Zinc</keyword>
<dbReference type="OrthoDB" id="10342763at2759"/>
<feature type="domain" description="CCHC-type" evidence="2">
    <location>
        <begin position="79"/>
        <end position="92"/>
    </location>
</feature>
<name>A0A1U8KP75_GOSHI</name>
<organism evidence="3 4">
    <name type="scientific">Gossypium hirsutum</name>
    <name type="common">Upland cotton</name>
    <name type="synonym">Gossypium mexicanum</name>
    <dbReference type="NCBI Taxonomy" id="3635"/>
    <lineage>
        <taxon>Eukaryota</taxon>
        <taxon>Viridiplantae</taxon>
        <taxon>Streptophyta</taxon>
        <taxon>Embryophyta</taxon>
        <taxon>Tracheophyta</taxon>
        <taxon>Spermatophyta</taxon>
        <taxon>Magnoliopsida</taxon>
        <taxon>eudicotyledons</taxon>
        <taxon>Gunneridae</taxon>
        <taxon>Pentapetalae</taxon>
        <taxon>rosids</taxon>
        <taxon>malvids</taxon>
        <taxon>Malvales</taxon>
        <taxon>Malvaceae</taxon>
        <taxon>Malvoideae</taxon>
        <taxon>Gossypium</taxon>
    </lineage>
</organism>
<dbReference type="PaxDb" id="3635-A0A1U8KP75"/>
<reference evidence="3" key="1">
    <citation type="journal article" date="2020" name="Nat. Genet.">
        <title>Genomic diversifications of five Gossypium allopolyploid species and their impact on cotton improvement.</title>
        <authorList>
            <person name="Chen Z.J."/>
            <person name="Sreedasyam A."/>
            <person name="Ando A."/>
            <person name="Song Q."/>
            <person name="De Santiago L.M."/>
            <person name="Hulse-Kemp A.M."/>
            <person name="Ding M."/>
            <person name="Ye W."/>
            <person name="Kirkbride R.C."/>
            <person name="Jenkins J."/>
            <person name="Plott C."/>
            <person name="Lovell J."/>
            <person name="Lin Y.M."/>
            <person name="Vaughn R."/>
            <person name="Liu B."/>
            <person name="Simpson S."/>
            <person name="Scheffler B.E."/>
            <person name="Wen L."/>
            <person name="Saski C.A."/>
            <person name="Grover C.E."/>
            <person name="Hu G."/>
            <person name="Conover J.L."/>
            <person name="Carlson J.W."/>
            <person name="Shu S."/>
            <person name="Boston L.B."/>
            <person name="Williams M."/>
            <person name="Peterson D.G."/>
            <person name="McGee K."/>
            <person name="Jones D.C."/>
            <person name="Wendel J.F."/>
            <person name="Stelly D.M."/>
            <person name="Grimwood J."/>
            <person name="Schmutz J."/>
        </authorList>
    </citation>
    <scope>NUCLEOTIDE SEQUENCE [LARGE SCALE GENOMIC DNA]</scope>
    <source>
        <strain evidence="3">cv. TM-1</strain>
    </source>
</reference>
<dbReference type="GO" id="GO:0003676">
    <property type="term" value="F:nucleic acid binding"/>
    <property type="evidence" value="ECO:0007669"/>
    <property type="project" value="InterPro"/>
</dbReference>
<dbReference type="PANTHER" id="PTHR31286">
    <property type="entry name" value="GLYCINE-RICH CELL WALL STRUCTURAL PROTEIN 1.8-LIKE"/>
    <property type="match status" value="1"/>
</dbReference>